<dbReference type="AlphaFoldDB" id="F0WLQ4"/>
<dbReference type="PANTHER" id="PTHR19303">
    <property type="entry name" value="TRANSPOSON"/>
    <property type="match status" value="1"/>
</dbReference>
<reference evidence="2" key="2">
    <citation type="submission" date="2011-02" db="EMBL/GenBank/DDBJ databases">
        <authorList>
            <person name="MacLean D."/>
        </authorList>
    </citation>
    <scope>NUCLEOTIDE SEQUENCE</scope>
</reference>
<feature type="domain" description="DDE-1" evidence="1">
    <location>
        <begin position="134"/>
        <end position="204"/>
    </location>
</feature>
<name>F0WLQ4_9STRA</name>
<dbReference type="PANTHER" id="PTHR19303:SF73">
    <property type="entry name" value="PROTEIN PDC2"/>
    <property type="match status" value="1"/>
</dbReference>
<dbReference type="HOGENOM" id="CLU_018294_2_1_1"/>
<evidence type="ECO:0000259" key="1">
    <source>
        <dbReference type="Pfam" id="PF03184"/>
    </source>
</evidence>
<organism evidence="2">
    <name type="scientific">Albugo laibachii Nc14</name>
    <dbReference type="NCBI Taxonomy" id="890382"/>
    <lineage>
        <taxon>Eukaryota</taxon>
        <taxon>Sar</taxon>
        <taxon>Stramenopiles</taxon>
        <taxon>Oomycota</taxon>
        <taxon>Peronosporomycetes</taxon>
        <taxon>Albuginales</taxon>
        <taxon>Albuginaceae</taxon>
        <taxon>Albugo</taxon>
    </lineage>
</organism>
<proteinExistence type="predicted"/>
<dbReference type="EMBL" id="FR824193">
    <property type="protein sequence ID" value="CCA22226.1"/>
    <property type="molecule type" value="Genomic_DNA"/>
</dbReference>
<accession>F0WLQ4</accession>
<evidence type="ECO:0000313" key="2">
    <source>
        <dbReference type="EMBL" id="CCA22226.1"/>
    </source>
</evidence>
<sequence length="222" mass="24611">MTIEQQLTLVQHHANNDVLTLHELELWVKERFALPRAPSILNRRYNNIKSRLAQGKAGSASAASVEKGRNLDETALYYCKAPTPTIAAEPIPGRKSDEKRLIVAVAENADGTEKLPLLFVGSVVKPRCFGWQSGEHHGEWLDELNECMKKEARHILLLLDNASAHCGEKLLSNVEIEMLPPNTTSVLQPMDAGVIACLKAYFHPRQGCHAVDEADSVIDDEE</sequence>
<dbReference type="GO" id="GO:0003677">
    <property type="term" value="F:DNA binding"/>
    <property type="evidence" value="ECO:0007669"/>
    <property type="project" value="TreeGrafter"/>
</dbReference>
<dbReference type="Pfam" id="PF03184">
    <property type="entry name" value="DDE_1"/>
    <property type="match status" value="1"/>
</dbReference>
<protein>
    <submittedName>
        <fullName evidence="2">PREDICTED: similar to Tigger transposable elementderived protein 6 putative</fullName>
    </submittedName>
</protein>
<gene>
    <name evidence="2" type="primary">AlNc14C148G7436</name>
    <name evidence="2" type="ORF">ALNC14_083690</name>
</gene>
<dbReference type="InterPro" id="IPR004875">
    <property type="entry name" value="DDE_SF_endonuclease_dom"/>
</dbReference>
<dbReference type="InterPro" id="IPR050863">
    <property type="entry name" value="CenT-Element_Derived"/>
</dbReference>
<reference evidence="2" key="1">
    <citation type="journal article" date="2011" name="PLoS Biol.">
        <title>Gene gain and loss during evolution of obligate parasitism in the white rust pathogen of Arabidopsis thaliana.</title>
        <authorList>
            <person name="Kemen E."/>
            <person name="Gardiner A."/>
            <person name="Schultz-Larsen T."/>
            <person name="Kemen A.C."/>
            <person name="Balmuth A.L."/>
            <person name="Robert-Seilaniantz A."/>
            <person name="Bailey K."/>
            <person name="Holub E."/>
            <person name="Studholme D.J."/>
            <person name="Maclean D."/>
            <person name="Jones J.D."/>
        </authorList>
    </citation>
    <scope>NUCLEOTIDE SEQUENCE</scope>
</reference>
<dbReference type="GO" id="GO:0005634">
    <property type="term" value="C:nucleus"/>
    <property type="evidence" value="ECO:0007669"/>
    <property type="project" value="TreeGrafter"/>
</dbReference>